<dbReference type="CDD" id="cd14798">
    <property type="entry name" value="RX-CC_like"/>
    <property type="match status" value="1"/>
</dbReference>
<comment type="similarity">
    <text evidence="1">Belongs to the disease resistance NB-LRR family.</text>
</comment>
<dbReference type="PANTHER" id="PTHR19338">
    <property type="entry name" value="TRANSLOCASE OF INNER MITOCHONDRIAL MEMBRANE 13 HOMOLOG"/>
    <property type="match status" value="1"/>
</dbReference>
<dbReference type="GO" id="GO:0006952">
    <property type="term" value="P:defense response"/>
    <property type="evidence" value="ECO:0007669"/>
    <property type="project" value="UniProtKB-KW"/>
</dbReference>
<evidence type="ECO:0000256" key="4">
    <source>
        <dbReference type="ARBA" id="ARBA00022741"/>
    </source>
</evidence>
<evidence type="ECO:0000256" key="2">
    <source>
        <dbReference type="ARBA" id="ARBA00022614"/>
    </source>
</evidence>
<dbReference type="InterPro" id="IPR041118">
    <property type="entry name" value="Rx_N"/>
</dbReference>
<keyword evidence="3" id="KW-0677">Repeat</keyword>
<protein>
    <recommendedName>
        <fullName evidence="7">Disease resistance N-terminal domain-containing protein</fullName>
    </recommendedName>
</protein>
<dbReference type="EMBL" id="PQIB02000017">
    <property type="protein sequence ID" value="RLM58248.1"/>
    <property type="molecule type" value="Genomic_DNA"/>
</dbReference>
<feature type="domain" description="Disease resistance N-terminal" evidence="7">
    <location>
        <begin position="15"/>
        <end position="83"/>
    </location>
</feature>
<evidence type="ECO:0000313" key="9">
    <source>
        <dbReference type="Proteomes" id="UP000275267"/>
    </source>
</evidence>
<comment type="caution">
    <text evidence="8">The sequence shown here is derived from an EMBL/GenBank/DDBJ whole genome shotgun (WGS) entry which is preliminary data.</text>
</comment>
<dbReference type="Proteomes" id="UP000275267">
    <property type="component" value="Unassembled WGS sequence"/>
</dbReference>
<feature type="compositionally biased region" description="Low complexity" evidence="6">
    <location>
        <begin position="124"/>
        <end position="139"/>
    </location>
</feature>
<dbReference type="PANTHER" id="PTHR19338:SF40">
    <property type="entry name" value="OS06G0314450 PROTEIN"/>
    <property type="match status" value="1"/>
</dbReference>
<evidence type="ECO:0000256" key="3">
    <source>
        <dbReference type="ARBA" id="ARBA00022737"/>
    </source>
</evidence>
<dbReference type="InterPro" id="IPR038005">
    <property type="entry name" value="RX-like_CC"/>
</dbReference>
<name>A0A3L6PKV2_PANMI</name>
<dbReference type="Pfam" id="PF18052">
    <property type="entry name" value="Rx_N"/>
    <property type="match status" value="1"/>
</dbReference>
<evidence type="ECO:0000313" key="8">
    <source>
        <dbReference type="EMBL" id="RLM58248.1"/>
    </source>
</evidence>
<dbReference type="Gene3D" id="1.20.5.4130">
    <property type="match status" value="1"/>
</dbReference>
<dbReference type="AlphaFoldDB" id="A0A3L6PKV2"/>
<keyword evidence="9" id="KW-1185">Reference proteome</keyword>
<evidence type="ECO:0000256" key="6">
    <source>
        <dbReference type="SAM" id="MobiDB-lite"/>
    </source>
</evidence>
<dbReference type="STRING" id="4540.A0A3L6PKV2"/>
<reference evidence="9" key="1">
    <citation type="journal article" date="2019" name="Nat. Commun.">
        <title>The genome of broomcorn millet.</title>
        <authorList>
            <person name="Zou C."/>
            <person name="Miki D."/>
            <person name="Li D."/>
            <person name="Tang Q."/>
            <person name="Xiao L."/>
            <person name="Rajput S."/>
            <person name="Deng P."/>
            <person name="Jia W."/>
            <person name="Huang R."/>
            <person name="Zhang M."/>
            <person name="Sun Y."/>
            <person name="Hu J."/>
            <person name="Fu X."/>
            <person name="Schnable P.S."/>
            <person name="Li F."/>
            <person name="Zhang H."/>
            <person name="Feng B."/>
            <person name="Zhu X."/>
            <person name="Liu R."/>
            <person name="Schnable J.C."/>
            <person name="Zhu J.-K."/>
            <person name="Zhang H."/>
        </authorList>
    </citation>
    <scope>NUCLEOTIDE SEQUENCE [LARGE SCALE GENOMIC DNA]</scope>
</reference>
<keyword evidence="5" id="KW-0611">Plant defense</keyword>
<evidence type="ECO:0000256" key="1">
    <source>
        <dbReference type="ARBA" id="ARBA00008894"/>
    </source>
</evidence>
<evidence type="ECO:0000259" key="7">
    <source>
        <dbReference type="Pfam" id="PF18052"/>
    </source>
</evidence>
<keyword evidence="2" id="KW-0433">Leucine-rich repeat</keyword>
<accession>A0A3L6PKV2</accession>
<dbReference type="GO" id="GO:0000166">
    <property type="term" value="F:nucleotide binding"/>
    <property type="evidence" value="ECO:0007669"/>
    <property type="project" value="UniProtKB-KW"/>
</dbReference>
<dbReference type="OrthoDB" id="3027644at2759"/>
<feature type="region of interest" description="Disordered" evidence="6">
    <location>
        <begin position="124"/>
        <end position="145"/>
    </location>
</feature>
<proteinExistence type="inferred from homology"/>
<keyword evidence="4" id="KW-0547">Nucleotide-binding</keyword>
<sequence length="319" mass="36077">MAELASGAVTSSLGVIRNEWRLLGRVGGDDQFIREEMESMNSFLMHLARTAPPGGEHDEQAQTWMNQVRVLAHDCIDLYLYRGNPDIHPGRDRLRRYLRVLKERARDVGRRRLRYGVEVPKKAAAAPGPVPGAAPADAAHQGMRSREGALVHVDDGGHDQVWTTTATDAASGRIRRALFGLYVREDYFNDQLAEWIEQVRAQAQWRAPDSRGRHDTGCVAFVVPSTESGAIARQASAVAKKHVKNTVLVDIPSLHIWRMLGPKNILYYILREIELKVKQQEADAKSQTQRQQQGQGIDRWRIRAEKRARIREIKTDIKN</sequence>
<gene>
    <name evidence="8" type="ORF">C2845_PM18G10560</name>
</gene>
<evidence type="ECO:0000256" key="5">
    <source>
        <dbReference type="ARBA" id="ARBA00022821"/>
    </source>
</evidence>
<organism evidence="8 9">
    <name type="scientific">Panicum miliaceum</name>
    <name type="common">Proso millet</name>
    <name type="synonym">Broomcorn millet</name>
    <dbReference type="NCBI Taxonomy" id="4540"/>
    <lineage>
        <taxon>Eukaryota</taxon>
        <taxon>Viridiplantae</taxon>
        <taxon>Streptophyta</taxon>
        <taxon>Embryophyta</taxon>
        <taxon>Tracheophyta</taxon>
        <taxon>Spermatophyta</taxon>
        <taxon>Magnoliopsida</taxon>
        <taxon>Liliopsida</taxon>
        <taxon>Poales</taxon>
        <taxon>Poaceae</taxon>
        <taxon>PACMAD clade</taxon>
        <taxon>Panicoideae</taxon>
        <taxon>Panicodae</taxon>
        <taxon>Paniceae</taxon>
        <taxon>Panicinae</taxon>
        <taxon>Panicum</taxon>
        <taxon>Panicum sect. Panicum</taxon>
    </lineage>
</organism>